<sequence>MSPTFHKRTDSTGLSRPTRNIHKAKFNPIGAASRHAEKKNPDNNTQKTPSTTRPVGFAAGDKTMLSDSEHEMTDTEDNMIRTPRQQRHRTDAYEAEYNNAIENLTKIAASLENTTYTLHRICPEGTSNEATEIAEHMIDFITENLGIKPHYASQLDTLLKVTSTLISEVQTLSNEISLHREQSNKMMSEIIAQRTIINKLQSQPKTPTTTTTHTTQNTYADKVAQGHRNTPPNPKQDNLIRREEERKTRLVAYFNPGIPPEQRRSNFDIVRDINKILTDTPGTDELRVASVGWSQRGNAILATLPGQLASRLEEFAFRFNHVYTTDNTTRPTDSAPDEHWCKIAVHAVNTGIKHAHVLNGGTPRLWSTEELLQQMQLLNPQLTENKITIKMGPRFMAPPGDVMHKDESSIVFAVANQIQADYIIRQLRAINMFGKKCRVQEYTERPPNKPCTNCQAFGHAATNCRNTRICCLCGGNHTEISHILTCEQCNKKAEQLNLHLDEDSIRKGAIPTCTHDLKCDHRHEQQPNLTIIMDPTSIKSKRGDGPHSPPH</sequence>
<evidence type="ECO:0000313" key="3">
    <source>
        <dbReference type="Proteomes" id="UP001498398"/>
    </source>
</evidence>
<comment type="caution">
    <text evidence="2">The sequence shown here is derived from an EMBL/GenBank/DDBJ whole genome shotgun (WGS) entry which is preliminary data.</text>
</comment>
<dbReference type="EMBL" id="JBANRG010000001">
    <property type="protein sequence ID" value="KAK7472387.1"/>
    <property type="molecule type" value="Genomic_DNA"/>
</dbReference>
<dbReference type="Proteomes" id="UP001498398">
    <property type="component" value="Unassembled WGS sequence"/>
</dbReference>
<evidence type="ECO:0008006" key="4">
    <source>
        <dbReference type="Google" id="ProtNLM"/>
    </source>
</evidence>
<accession>A0ABR1K5H8</accession>
<name>A0ABR1K5H8_9AGAR</name>
<feature type="region of interest" description="Disordered" evidence="1">
    <location>
        <begin position="1"/>
        <end position="88"/>
    </location>
</feature>
<protein>
    <recommendedName>
        <fullName evidence="4">Gag-like protein</fullName>
    </recommendedName>
</protein>
<keyword evidence="3" id="KW-1185">Reference proteome</keyword>
<evidence type="ECO:0000256" key="1">
    <source>
        <dbReference type="SAM" id="MobiDB-lite"/>
    </source>
</evidence>
<gene>
    <name evidence="2" type="ORF">VKT23_000502</name>
</gene>
<feature type="compositionally biased region" description="Polar residues" evidence="1">
    <location>
        <begin position="42"/>
        <end position="53"/>
    </location>
</feature>
<reference evidence="2 3" key="1">
    <citation type="submission" date="2024-01" db="EMBL/GenBank/DDBJ databases">
        <title>A draft genome for the cacao thread blight pathogen Marasmiellus scandens.</title>
        <authorList>
            <person name="Baruah I.K."/>
            <person name="Leung J."/>
            <person name="Bukari Y."/>
            <person name="Amoako-Attah I."/>
            <person name="Meinhardt L.W."/>
            <person name="Bailey B.A."/>
            <person name="Cohen S.P."/>
        </authorList>
    </citation>
    <scope>NUCLEOTIDE SEQUENCE [LARGE SCALE GENOMIC DNA]</scope>
    <source>
        <strain evidence="2 3">GH-19</strain>
    </source>
</reference>
<organism evidence="2 3">
    <name type="scientific">Marasmiellus scandens</name>
    <dbReference type="NCBI Taxonomy" id="2682957"/>
    <lineage>
        <taxon>Eukaryota</taxon>
        <taxon>Fungi</taxon>
        <taxon>Dikarya</taxon>
        <taxon>Basidiomycota</taxon>
        <taxon>Agaricomycotina</taxon>
        <taxon>Agaricomycetes</taxon>
        <taxon>Agaricomycetidae</taxon>
        <taxon>Agaricales</taxon>
        <taxon>Marasmiineae</taxon>
        <taxon>Omphalotaceae</taxon>
        <taxon>Marasmiellus</taxon>
    </lineage>
</organism>
<proteinExistence type="predicted"/>
<evidence type="ECO:0000313" key="2">
    <source>
        <dbReference type="EMBL" id="KAK7472387.1"/>
    </source>
</evidence>